<evidence type="ECO:0000313" key="1">
    <source>
        <dbReference type="EMBL" id="KEQ58793.1"/>
    </source>
</evidence>
<dbReference type="HOGENOM" id="CLU_1712893_0_0_1"/>
<dbReference type="RefSeq" id="XP_040875816.1">
    <property type="nucleotide sequence ID" value="XM_041028798.1"/>
</dbReference>
<dbReference type="Proteomes" id="UP000030672">
    <property type="component" value="Unassembled WGS sequence"/>
</dbReference>
<evidence type="ECO:0000313" key="2">
    <source>
        <dbReference type="Proteomes" id="UP000030672"/>
    </source>
</evidence>
<dbReference type="AlphaFoldDB" id="A0A074VEF9"/>
<gene>
    <name evidence="1" type="ORF">M437DRAFT_88328</name>
</gene>
<protein>
    <submittedName>
        <fullName evidence="1">Uncharacterized protein</fullName>
    </submittedName>
</protein>
<keyword evidence="2" id="KW-1185">Reference proteome</keyword>
<proteinExistence type="predicted"/>
<sequence>MVSLSVAQASASTIAGVKRAWGWLKRLYDGEGGGRPGDVPAPNTGMDGTADAAVTAANNLIREAAEGGVRAVNAAVDGAIVRLQASVTASIDASNELNASCRRANEAWAKAEQKMTTLRQERMNFELELKQTAQSLVDALQQAPEPSSSCTVS</sequence>
<name>A0A074VEF9_AURM1</name>
<accession>A0A074VEF9</accession>
<reference evidence="1 2" key="1">
    <citation type="journal article" date="2014" name="BMC Genomics">
        <title>Genome sequencing of four Aureobasidium pullulans varieties: biotechnological potential, stress tolerance, and description of new species.</title>
        <authorList>
            <person name="Gostin Ar C."/>
            <person name="Ohm R.A."/>
            <person name="Kogej T."/>
            <person name="Sonjak S."/>
            <person name="Turk M."/>
            <person name="Zajc J."/>
            <person name="Zalar P."/>
            <person name="Grube M."/>
            <person name="Sun H."/>
            <person name="Han J."/>
            <person name="Sharma A."/>
            <person name="Chiniquy J."/>
            <person name="Ngan C.Y."/>
            <person name="Lipzen A."/>
            <person name="Barry K."/>
            <person name="Grigoriev I.V."/>
            <person name="Gunde-Cimerman N."/>
        </authorList>
    </citation>
    <scope>NUCLEOTIDE SEQUENCE [LARGE SCALE GENOMIC DNA]</scope>
    <source>
        <strain evidence="1 2">CBS 110374</strain>
    </source>
</reference>
<organism evidence="1 2">
    <name type="scientific">Aureobasidium melanogenum (strain CBS 110374)</name>
    <name type="common">Aureobasidium pullulans var. melanogenum</name>
    <dbReference type="NCBI Taxonomy" id="1043003"/>
    <lineage>
        <taxon>Eukaryota</taxon>
        <taxon>Fungi</taxon>
        <taxon>Dikarya</taxon>
        <taxon>Ascomycota</taxon>
        <taxon>Pezizomycotina</taxon>
        <taxon>Dothideomycetes</taxon>
        <taxon>Dothideomycetidae</taxon>
        <taxon>Dothideales</taxon>
        <taxon>Saccotheciaceae</taxon>
        <taxon>Aureobasidium</taxon>
    </lineage>
</organism>
<dbReference type="EMBL" id="KL584852">
    <property type="protein sequence ID" value="KEQ58793.1"/>
    <property type="molecule type" value="Genomic_DNA"/>
</dbReference>
<dbReference type="GeneID" id="63922171"/>